<feature type="region of interest" description="Disordered" evidence="1">
    <location>
        <begin position="141"/>
        <end position="160"/>
    </location>
</feature>
<keyword evidence="3" id="KW-1185">Reference proteome</keyword>
<gene>
    <name evidence="2" type="ORF">D1Z90_13180</name>
</gene>
<feature type="compositionally biased region" description="Polar residues" evidence="1">
    <location>
        <begin position="1"/>
        <end position="21"/>
    </location>
</feature>
<dbReference type="OrthoDB" id="6215893at2"/>
<dbReference type="RefSeq" id="WP_119911242.1">
    <property type="nucleotide sequence ID" value="NZ_QZCH01000017.1"/>
</dbReference>
<dbReference type="EMBL" id="QZCH01000017">
    <property type="protein sequence ID" value="RJG42420.1"/>
    <property type="molecule type" value="Genomic_DNA"/>
</dbReference>
<sequence>MQISSNTVNQSAISSYQTQNVANARSNAPAPAPIAPSKDTVSISAEARALNSSQPSQPPVQLPVEPKPDYSDQLQTYKDVKQTQLQYQVASDLVGVATGSGNGLSPASAYTLANNDEARESTVGLYAVNSQAELASDFIEQSTGTEEEETTQSTAQMNTTASTAAYMNNFA</sequence>
<dbReference type="Proteomes" id="UP000283255">
    <property type="component" value="Unassembled WGS sequence"/>
</dbReference>
<evidence type="ECO:0000313" key="3">
    <source>
        <dbReference type="Proteomes" id="UP000283255"/>
    </source>
</evidence>
<reference evidence="2 3" key="2">
    <citation type="submission" date="2019-01" db="EMBL/GenBank/DDBJ databases">
        <title>Motilimonas pumilus sp. nov., isolated from the gut of sea cucumber (Apostichopus japonicus).</title>
        <authorList>
            <person name="Wang F.-Q."/>
            <person name="Ren L.-H."/>
            <person name="Lin Y.-W."/>
            <person name="Sun G.-H."/>
            <person name="Du Z.-J."/>
            <person name="Zhao J.-X."/>
            <person name="Liu X.-J."/>
            <person name="Liu L.-J."/>
        </authorList>
    </citation>
    <scope>NUCLEOTIDE SEQUENCE [LARGE SCALE GENOMIC DNA]</scope>
    <source>
        <strain evidence="2 3">PLHSC7-2</strain>
    </source>
</reference>
<organism evidence="2 3">
    <name type="scientific">Motilimonas pumila</name>
    <dbReference type="NCBI Taxonomy" id="2303987"/>
    <lineage>
        <taxon>Bacteria</taxon>
        <taxon>Pseudomonadati</taxon>
        <taxon>Pseudomonadota</taxon>
        <taxon>Gammaproteobacteria</taxon>
        <taxon>Alteromonadales</taxon>
        <taxon>Alteromonadales genera incertae sedis</taxon>
        <taxon>Motilimonas</taxon>
    </lineage>
</organism>
<proteinExistence type="predicted"/>
<evidence type="ECO:0000313" key="2">
    <source>
        <dbReference type="EMBL" id="RJG42420.1"/>
    </source>
</evidence>
<reference evidence="2 3" key="1">
    <citation type="submission" date="2018-09" db="EMBL/GenBank/DDBJ databases">
        <authorList>
            <person name="Wang F."/>
        </authorList>
    </citation>
    <scope>NUCLEOTIDE SEQUENCE [LARGE SCALE GENOMIC DNA]</scope>
    <source>
        <strain evidence="2 3">PLHSC7-2</strain>
    </source>
</reference>
<dbReference type="AlphaFoldDB" id="A0A418YD25"/>
<protein>
    <submittedName>
        <fullName evidence="2">Uncharacterized protein</fullName>
    </submittedName>
</protein>
<name>A0A418YD25_9GAMM</name>
<evidence type="ECO:0000256" key="1">
    <source>
        <dbReference type="SAM" id="MobiDB-lite"/>
    </source>
</evidence>
<comment type="caution">
    <text evidence="2">The sequence shown here is derived from an EMBL/GenBank/DDBJ whole genome shotgun (WGS) entry which is preliminary data.</text>
</comment>
<accession>A0A418YD25</accession>
<feature type="region of interest" description="Disordered" evidence="1">
    <location>
        <begin position="1"/>
        <end position="72"/>
    </location>
</feature>